<dbReference type="EMBL" id="MEKH01000002">
    <property type="protein sequence ID" value="ODO10408.1"/>
    <property type="molecule type" value="Genomic_DNA"/>
</dbReference>
<feature type="region of interest" description="Disordered" evidence="1">
    <location>
        <begin position="1"/>
        <end position="63"/>
    </location>
</feature>
<keyword evidence="2" id="KW-0472">Membrane</keyword>
<sequence>MSSSSSSAKPSSSSGAKPSSSSSSSAAKPSSSSSSAAKPSSSSSSSGSSSSSSSTPKPASPQSMPTISANAWMSFFLFCCLVLIILQGPLGLTGGGSLPGVAQWGQWPNWGGGWWTGTGGWGVMGGAPGCVGFVAGVVPWCHPQPPIQPQPQPILRITQPQVIHQYSPPIARYLPQPQPQQPRVVSYQQTQGSQMGGQGGFATPEGGAGWSWFANGPSSENTVRQYASQPQGQYYQPQPQQRSVQYQRPGLQLQVSTGPQQQPAYPSYYSLPQPVQTQNQYACTIYQPWYCAPIYAYAYEYPPHLLPPTHPQHPHYQYYLQQQQQQRAVYRYQQPYAQPGAYANANGYYANPNNAANAPPPPAGYGYGMYQQSGSNVQYQSQGAPPPPPGPAPAMQPVQPIGPPPVGPTNPYGGLANLENAFYPLLVGAIALLVIFDYAS</sequence>
<dbReference type="OrthoDB" id="2596987at2759"/>
<feature type="region of interest" description="Disordered" evidence="1">
    <location>
        <begin position="220"/>
        <end position="245"/>
    </location>
</feature>
<feature type="compositionally biased region" description="Low complexity" evidence="1">
    <location>
        <begin position="225"/>
        <end position="245"/>
    </location>
</feature>
<feature type="region of interest" description="Disordered" evidence="1">
    <location>
        <begin position="376"/>
        <end position="406"/>
    </location>
</feature>
<gene>
    <name evidence="3" type="ORF">I350_01003</name>
</gene>
<evidence type="ECO:0000256" key="1">
    <source>
        <dbReference type="SAM" id="MobiDB-lite"/>
    </source>
</evidence>
<dbReference type="PANTHER" id="PTHR13491">
    <property type="entry name" value="ZCCHC10 PROTEIN"/>
    <property type="match status" value="1"/>
</dbReference>
<proteinExistence type="predicted"/>
<dbReference type="InterPro" id="IPR039715">
    <property type="entry name" value="ZCCHC10"/>
</dbReference>
<reference evidence="3 4" key="1">
    <citation type="submission" date="2016-06" db="EMBL/GenBank/DDBJ databases">
        <title>Evolution of pathogenesis and genome organization in the Tremellales.</title>
        <authorList>
            <person name="Cuomo C."/>
            <person name="Litvintseva A."/>
            <person name="Heitman J."/>
            <person name="Chen Y."/>
            <person name="Sun S."/>
            <person name="Springer D."/>
            <person name="Dromer F."/>
            <person name="Young S."/>
            <person name="Zeng Q."/>
            <person name="Chapman S."/>
            <person name="Gujja S."/>
            <person name="Saif S."/>
            <person name="Birren B."/>
        </authorList>
    </citation>
    <scope>NUCLEOTIDE SEQUENCE [LARGE SCALE GENOMIC DNA]</scope>
    <source>
        <strain evidence="3 4">CBS 6273</strain>
    </source>
</reference>
<dbReference type="AlphaFoldDB" id="A0A1E3KBB6"/>
<accession>A0A1E3KBB6</accession>
<keyword evidence="2" id="KW-0812">Transmembrane</keyword>
<comment type="caution">
    <text evidence="3">The sequence shown here is derived from an EMBL/GenBank/DDBJ whole genome shotgun (WGS) entry which is preliminary data.</text>
</comment>
<feature type="compositionally biased region" description="Low complexity" evidence="1">
    <location>
        <begin position="1"/>
        <end position="61"/>
    </location>
</feature>
<keyword evidence="2" id="KW-1133">Transmembrane helix</keyword>
<name>A0A1E3KBB6_9TREE</name>
<feature type="compositionally biased region" description="Pro residues" evidence="1">
    <location>
        <begin position="384"/>
        <end position="406"/>
    </location>
</feature>
<organism evidence="3 4">
    <name type="scientific">Cryptococcus amylolentus CBS 6273</name>
    <dbReference type="NCBI Taxonomy" id="1296118"/>
    <lineage>
        <taxon>Eukaryota</taxon>
        <taxon>Fungi</taxon>
        <taxon>Dikarya</taxon>
        <taxon>Basidiomycota</taxon>
        <taxon>Agaricomycotina</taxon>
        <taxon>Tremellomycetes</taxon>
        <taxon>Tremellales</taxon>
        <taxon>Cryptococcaceae</taxon>
        <taxon>Cryptococcus</taxon>
    </lineage>
</organism>
<evidence type="ECO:0000256" key="2">
    <source>
        <dbReference type="SAM" id="Phobius"/>
    </source>
</evidence>
<dbReference type="PANTHER" id="PTHR13491:SF0">
    <property type="entry name" value="ZINC FINGER CCHC DOMAIN-CONTAINING PROTEIN 10"/>
    <property type="match status" value="1"/>
</dbReference>
<evidence type="ECO:0000313" key="4">
    <source>
        <dbReference type="Proteomes" id="UP000095149"/>
    </source>
</evidence>
<dbReference type="Proteomes" id="UP000095149">
    <property type="component" value="Unassembled WGS sequence"/>
</dbReference>
<evidence type="ECO:0000313" key="3">
    <source>
        <dbReference type="EMBL" id="ODO10408.1"/>
    </source>
</evidence>
<feature type="transmembrane region" description="Helical" evidence="2">
    <location>
        <begin position="67"/>
        <end position="86"/>
    </location>
</feature>
<protein>
    <submittedName>
        <fullName evidence="3">Uncharacterized protein</fullName>
    </submittedName>
</protein>